<keyword evidence="5" id="KW-1185">Reference proteome</keyword>
<feature type="compositionally biased region" description="Basic and acidic residues" evidence="2">
    <location>
        <begin position="353"/>
        <end position="366"/>
    </location>
</feature>
<dbReference type="Pfam" id="PF03432">
    <property type="entry name" value="Relaxase"/>
    <property type="match status" value="1"/>
</dbReference>
<feature type="coiled-coil region" evidence="1">
    <location>
        <begin position="276"/>
        <end position="316"/>
    </location>
</feature>
<keyword evidence="1" id="KW-0175">Coiled coil</keyword>
<feature type="compositionally biased region" description="Basic and acidic residues" evidence="2">
    <location>
        <begin position="432"/>
        <end position="441"/>
    </location>
</feature>
<dbReference type="AlphaFoldDB" id="A0A6P1SX34"/>
<dbReference type="KEGG" id="amaq:GO499_08490"/>
<accession>A0A6P1SX34</accession>
<dbReference type="EMBL" id="CP046620">
    <property type="protein sequence ID" value="QHQ35234.1"/>
    <property type="molecule type" value="Genomic_DNA"/>
</dbReference>
<protein>
    <submittedName>
        <fullName evidence="4">Relaxase</fullName>
    </submittedName>
</protein>
<evidence type="ECO:0000313" key="4">
    <source>
        <dbReference type="EMBL" id="QHQ35234.1"/>
    </source>
</evidence>
<name>A0A6P1SX34_9RHOB</name>
<feature type="domain" description="MobA/VirD2-like nuclease" evidence="3">
    <location>
        <begin position="21"/>
        <end position="150"/>
    </location>
</feature>
<proteinExistence type="predicted"/>
<dbReference type="InterPro" id="IPR005094">
    <property type="entry name" value="Endonuclease_MobA/VirD2"/>
</dbReference>
<feature type="region of interest" description="Disordered" evidence="2">
    <location>
        <begin position="353"/>
        <end position="441"/>
    </location>
</feature>
<evidence type="ECO:0000256" key="2">
    <source>
        <dbReference type="SAM" id="MobiDB-lite"/>
    </source>
</evidence>
<dbReference type="Proteomes" id="UP000464495">
    <property type="component" value="Chromosome"/>
</dbReference>
<feature type="compositionally biased region" description="Basic and acidic residues" evidence="2">
    <location>
        <begin position="376"/>
        <end position="418"/>
    </location>
</feature>
<evidence type="ECO:0000256" key="1">
    <source>
        <dbReference type="SAM" id="Coils"/>
    </source>
</evidence>
<reference evidence="4 5" key="1">
    <citation type="submission" date="2019-12" db="EMBL/GenBank/DDBJ databases">
        <title>Complete genome sequence of Algicella marina strain 9Alg 56(T) isolated from the red alga Tichocarpus crinitus.</title>
        <authorList>
            <person name="Kim S.-G."/>
            <person name="Nedashkovskaya O.I."/>
        </authorList>
    </citation>
    <scope>NUCLEOTIDE SEQUENCE [LARGE SCALE GENOMIC DNA]</scope>
    <source>
        <strain evidence="4 5">9Alg 56</strain>
    </source>
</reference>
<dbReference type="RefSeq" id="WP_161861800.1">
    <property type="nucleotide sequence ID" value="NZ_CP046620.1"/>
</dbReference>
<organism evidence="4 5">
    <name type="scientific">Algicella marina</name>
    <dbReference type="NCBI Taxonomy" id="2683284"/>
    <lineage>
        <taxon>Bacteria</taxon>
        <taxon>Pseudomonadati</taxon>
        <taxon>Pseudomonadota</taxon>
        <taxon>Alphaproteobacteria</taxon>
        <taxon>Rhodobacterales</taxon>
        <taxon>Paracoccaceae</taxon>
        <taxon>Algicella</taxon>
    </lineage>
</organism>
<evidence type="ECO:0000259" key="3">
    <source>
        <dbReference type="Pfam" id="PF03432"/>
    </source>
</evidence>
<sequence>MIFVGNQRGGGKDLANHLMKEENEHVTVHEVRGFVASDLHGAFQESYAISRATHCKQHLYSLSLNPPKDERVSVSEFEDAIARAEDRLGLTGQPRAIVFHKKIGADGELRRHAHAVWCRIDTNEMKAIHMAHDHRKLNDVSRELYLKHDWTMPKGLMKSEWKDPSTYSLAEWQQAKRAERDPKETKIMFQDAWAISDSRSAFQAALKERGLILARGDRRGYVALDHQGEVYAIAKWTGQKTKAVKARLGDPDTLPSVKEAHQQAAKIVTDRLSALSREQRRKAARDQERLDTLKARQEVEQRQERAKQEMLHTLRQQREAKERDARVRKGFMGLIDRITGKRRKIEAQNREATLKAKARDQKEKQRLSAQQAMMRHRVETKEKAFRERREAVMRELGQDQSDLRKSADTRHSEQEFKARRTRPNSPRPQRGRSRDGPEYSP</sequence>
<evidence type="ECO:0000313" key="5">
    <source>
        <dbReference type="Proteomes" id="UP000464495"/>
    </source>
</evidence>
<gene>
    <name evidence="4" type="ORF">GO499_08490</name>
</gene>